<feature type="domain" description="Ketoreductase" evidence="4">
    <location>
        <begin position="332"/>
        <end position="555"/>
    </location>
</feature>
<feature type="non-terminal residue" evidence="5">
    <location>
        <position position="1"/>
    </location>
</feature>
<evidence type="ECO:0000313" key="6">
    <source>
        <dbReference type="Proteomes" id="UP000295345"/>
    </source>
</evidence>
<dbReference type="Gene3D" id="3.40.50.720">
    <property type="entry name" value="NAD(P)-binding Rossmann-like Domain"/>
    <property type="match status" value="1"/>
</dbReference>
<accession>A0A4R4SJ83</accession>
<reference evidence="5 6" key="1">
    <citation type="submission" date="2019-03" db="EMBL/GenBank/DDBJ databases">
        <title>Draft genome sequences of novel Actinobacteria.</title>
        <authorList>
            <person name="Sahin N."/>
            <person name="Ay H."/>
            <person name="Saygin H."/>
        </authorList>
    </citation>
    <scope>NUCLEOTIDE SEQUENCE [LARGE SCALE GENOMIC DNA]</scope>
    <source>
        <strain evidence="5 6">DSM 41900</strain>
    </source>
</reference>
<proteinExistence type="predicted"/>
<dbReference type="InterPro" id="IPR036736">
    <property type="entry name" value="ACP-like_sf"/>
</dbReference>
<evidence type="ECO:0000313" key="5">
    <source>
        <dbReference type="EMBL" id="TDC63648.1"/>
    </source>
</evidence>
<feature type="compositionally biased region" description="Pro residues" evidence="3">
    <location>
        <begin position="20"/>
        <end position="29"/>
    </location>
</feature>
<comment type="caution">
    <text evidence="5">The sequence shown here is derived from an EMBL/GenBank/DDBJ whole genome shotgun (WGS) entry which is preliminary data.</text>
</comment>
<dbReference type="EMBL" id="SMKI01000550">
    <property type="protein sequence ID" value="TDC63648.1"/>
    <property type="molecule type" value="Genomic_DNA"/>
</dbReference>
<dbReference type="InterPro" id="IPR009081">
    <property type="entry name" value="PP-bd_ACP"/>
</dbReference>
<keyword evidence="6" id="KW-1185">Reference proteome</keyword>
<evidence type="ECO:0000256" key="3">
    <source>
        <dbReference type="SAM" id="MobiDB-lite"/>
    </source>
</evidence>
<dbReference type="Pfam" id="PF08659">
    <property type="entry name" value="KR"/>
    <property type="match status" value="1"/>
</dbReference>
<dbReference type="InterPro" id="IPR036291">
    <property type="entry name" value="NAD(P)-bd_dom_sf"/>
</dbReference>
<organism evidence="5 6">
    <name type="scientific">Streptomyces hainanensis</name>
    <dbReference type="NCBI Taxonomy" id="402648"/>
    <lineage>
        <taxon>Bacteria</taxon>
        <taxon>Bacillati</taxon>
        <taxon>Actinomycetota</taxon>
        <taxon>Actinomycetes</taxon>
        <taxon>Kitasatosporales</taxon>
        <taxon>Streptomycetaceae</taxon>
        <taxon>Streptomyces</taxon>
    </lineage>
</organism>
<dbReference type="InterPro" id="IPR057326">
    <property type="entry name" value="KR_dom"/>
</dbReference>
<dbReference type="PANTHER" id="PTHR43775:SF51">
    <property type="entry name" value="INACTIVE PHENOLPHTHIOCEROL SYNTHESIS POLYKETIDE SYNTHASE TYPE I PKS1-RELATED"/>
    <property type="match status" value="1"/>
</dbReference>
<sequence>VAPRPAALPAPTTTAEPIPAATPAPVEPPATGPVDVLGAVLAVVAERTGYPVEMIEPGLDLEADLSVDSIKRAEIAGELASRLGLPVDGGADLDRLSTARTAASLAALLTEGLGGPEPEREPEPESPASSRPAVEPVVEAPRRLEFTERELPGTTGTLPPGTTVHLVGGGELAATLTARLGAAGATVQAAPADIVVHLDALATGEGAEPPLPDAFPLFQTLLSHAPRRLLAVERAEGPATGLRGLFRTIAREYPELHASLLRVGTETTEPLADLILAELAATDREPVVLADGGRRRALTLTPTDLGPLAATGAGPAGDGAAEAAAIGLDHDAVLLLAGGARGITARVARAVATAGRCRIELLGRTPVPAATEDPATAGAADRSALRAAFLAAGHGSPAAIERAVSATLAEREVRATLAELRALGSPVRYHSVDILDAEAVRATVKDIHAEHGRIDGVVHAAGVIEDKLIAEKSPESFRRVFATKVDGARTLLDAVDTLPSGPRFAVLFGSIAAALGNRGQSDYAAANDALEELGRRWSAPGRRGLTVHWGPWAAAETNGGMVTPELMRSYAARGIRLIDPEEGPLSLLRELAWGAPDTHAVVYTASGW</sequence>
<dbReference type="GO" id="GO:0006633">
    <property type="term" value="P:fatty acid biosynthetic process"/>
    <property type="evidence" value="ECO:0007669"/>
    <property type="project" value="TreeGrafter"/>
</dbReference>
<dbReference type="Pfam" id="PF00550">
    <property type="entry name" value="PP-binding"/>
    <property type="match status" value="1"/>
</dbReference>
<dbReference type="SMART" id="SM00822">
    <property type="entry name" value="PKS_KR"/>
    <property type="match status" value="1"/>
</dbReference>
<dbReference type="RefSeq" id="WP_132821706.1">
    <property type="nucleotide sequence ID" value="NZ_SMKI01000550.1"/>
</dbReference>
<protein>
    <submittedName>
        <fullName evidence="5">SDR family oxidoreductase</fullName>
    </submittedName>
</protein>
<keyword evidence="2" id="KW-0511">Multifunctional enzyme</keyword>
<gene>
    <name evidence="5" type="ORF">E1283_32205</name>
</gene>
<feature type="compositionally biased region" description="Low complexity" evidence="3">
    <location>
        <begin position="1"/>
        <end position="19"/>
    </location>
</feature>
<evidence type="ECO:0000256" key="1">
    <source>
        <dbReference type="ARBA" id="ARBA00022679"/>
    </source>
</evidence>
<evidence type="ECO:0000259" key="4">
    <source>
        <dbReference type="SMART" id="SM00822"/>
    </source>
</evidence>
<dbReference type="InterPro" id="IPR013968">
    <property type="entry name" value="PKS_KR"/>
</dbReference>
<evidence type="ECO:0000256" key="2">
    <source>
        <dbReference type="ARBA" id="ARBA00023268"/>
    </source>
</evidence>
<dbReference type="Proteomes" id="UP000295345">
    <property type="component" value="Unassembled WGS sequence"/>
</dbReference>
<dbReference type="Gene3D" id="1.10.1200.10">
    <property type="entry name" value="ACP-like"/>
    <property type="match status" value="1"/>
</dbReference>
<feature type="compositionally biased region" description="Low complexity" evidence="3">
    <location>
        <begin position="126"/>
        <end position="138"/>
    </location>
</feature>
<dbReference type="AlphaFoldDB" id="A0A4R4SJ83"/>
<dbReference type="SUPFAM" id="SSF47336">
    <property type="entry name" value="ACP-like"/>
    <property type="match status" value="1"/>
</dbReference>
<keyword evidence="1" id="KW-0808">Transferase</keyword>
<name>A0A4R4SJ83_9ACTN</name>
<dbReference type="InterPro" id="IPR050091">
    <property type="entry name" value="PKS_NRPS_Biosynth_Enz"/>
</dbReference>
<dbReference type="SUPFAM" id="SSF51735">
    <property type="entry name" value="NAD(P)-binding Rossmann-fold domains"/>
    <property type="match status" value="2"/>
</dbReference>
<dbReference type="OrthoDB" id="9778690at2"/>
<feature type="region of interest" description="Disordered" evidence="3">
    <location>
        <begin position="1"/>
        <end position="29"/>
    </location>
</feature>
<dbReference type="PANTHER" id="PTHR43775">
    <property type="entry name" value="FATTY ACID SYNTHASE"/>
    <property type="match status" value="1"/>
</dbReference>
<feature type="region of interest" description="Disordered" evidence="3">
    <location>
        <begin position="111"/>
        <end position="138"/>
    </location>
</feature>
<dbReference type="GO" id="GO:0004312">
    <property type="term" value="F:fatty acid synthase activity"/>
    <property type="evidence" value="ECO:0007669"/>
    <property type="project" value="TreeGrafter"/>
</dbReference>